<dbReference type="InterPro" id="IPR029063">
    <property type="entry name" value="SAM-dependent_MTases_sf"/>
</dbReference>
<comment type="catalytic activity">
    <reaction evidence="7 8">
        <text>guanosine(966) in 16S rRNA + S-adenosyl-L-methionine = N(2)-methylguanosine(966) in 16S rRNA + S-adenosyl-L-homocysteine + H(+)</text>
        <dbReference type="Rhea" id="RHEA:23548"/>
        <dbReference type="Rhea" id="RHEA-COMP:10211"/>
        <dbReference type="Rhea" id="RHEA-COMP:10212"/>
        <dbReference type="ChEBI" id="CHEBI:15378"/>
        <dbReference type="ChEBI" id="CHEBI:57856"/>
        <dbReference type="ChEBI" id="CHEBI:59789"/>
        <dbReference type="ChEBI" id="CHEBI:74269"/>
        <dbReference type="ChEBI" id="CHEBI:74481"/>
        <dbReference type="EC" id="2.1.1.171"/>
    </reaction>
</comment>
<dbReference type="Proteomes" id="UP000241074">
    <property type="component" value="Chromosome"/>
</dbReference>
<dbReference type="GO" id="GO:0003676">
    <property type="term" value="F:nucleic acid binding"/>
    <property type="evidence" value="ECO:0007669"/>
    <property type="project" value="InterPro"/>
</dbReference>
<evidence type="ECO:0000256" key="6">
    <source>
        <dbReference type="ARBA" id="ARBA00022679"/>
    </source>
</evidence>
<keyword evidence="8" id="KW-0949">S-adenosyl-L-methionine</keyword>
<accession>A0A2P1PN89</accession>
<keyword evidence="8" id="KW-0698">rRNA processing</keyword>
<dbReference type="PANTHER" id="PTHR43542">
    <property type="entry name" value="METHYLTRANSFERASE"/>
    <property type="match status" value="1"/>
</dbReference>
<dbReference type="EC" id="2.1.1.171" evidence="3 8"/>
<evidence type="ECO:0000313" key="9">
    <source>
        <dbReference type="EMBL" id="AVP96302.1"/>
    </source>
</evidence>
<reference evidence="9 10" key="2">
    <citation type="submission" date="2018-03" db="EMBL/GenBank/DDBJ databases">
        <authorList>
            <person name="Keele B.F."/>
        </authorList>
    </citation>
    <scope>NUCLEOTIDE SEQUENCE [LARGE SCALE GENOMIC DNA]</scope>
    <source>
        <strain evidence="9 10">D13</strain>
    </source>
</reference>
<dbReference type="NCBIfam" id="TIGR00095">
    <property type="entry name" value="16S rRNA (guanine(966)-N(2))-methyltransferase RsmD"/>
    <property type="match status" value="1"/>
</dbReference>
<dbReference type="CDD" id="cd02440">
    <property type="entry name" value="AdoMet_MTases"/>
    <property type="match status" value="1"/>
</dbReference>
<dbReference type="AlphaFoldDB" id="A0A2P1PN89"/>
<proteinExistence type="inferred from homology"/>
<dbReference type="KEGG" id="xba:C7S18_03455"/>
<dbReference type="EMBL" id="CP027860">
    <property type="protein sequence ID" value="AVP96302.1"/>
    <property type="molecule type" value="Genomic_DNA"/>
</dbReference>
<reference evidence="9 10" key="1">
    <citation type="submission" date="2018-03" db="EMBL/GenBank/DDBJ databases">
        <title>Ahniella affigens gen. nov., sp. nov., a gammaproteobacterium isolated from sandy soil near a stream.</title>
        <authorList>
            <person name="Ko Y."/>
            <person name="Kim J.-H."/>
        </authorList>
    </citation>
    <scope>NUCLEOTIDE SEQUENCE [LARGE SCALE GENOMIC DNA]</scope>
    <source>
        <strain evidence="9 10">D13</strain>
    </source>
</reference>
<keyword evidence="6 8" id="KW-0808">Transferase</keyword>
<evidence type="ECO:0000256" key="3">
    <source>
        <dbReference type="ARBA" id="ARBA00012141"/>
    </source>
</evidence>
<gene>
    <name evidence="9" type="primary">rsmD</name>
    <name evidence="9" type="ORF">C7S18_03455</name>
</gene>
<evidence type="ECO:0000256" key="5">
    <source>
        <dbReference type="ARBA" id="ARBA00022603"/>
    </source>
</evidence>
<organism evidence="9 10">
    <name type="scientific">Ahniella affigens</name>
    <dbReference type="NCBI Taxonomy" id="2021234"/>
    <lineage>
        <taxon>Bacteria</taxon>
        <taxon>Pseudomonadati</taxon>
        <taxon>Pseudomonadota</taxon>
        <taxon>Gammaproteobacteria</taxon>
        <taxon>Lysobacterales</taxon>
        <taxon>Rhodanobacteraceae</taxon>
        <taxon>Ahniella</taxon>
    </lineage>
</organism>
<evidence type="ECO:0000313" key="10">
    <source>
        <dbReference type="Proteomes" id="UP000241074"/>
    </source>
</evidence>
<name>A0A2P1PN89_9GAMM</name>
<comment type="similarity">
    <text evidence="2 8">Belongs to the methyltransferase superfamily. RsmD family.</text>
</comment>
<evidence type="ECO:0000256" key="2">
    <source>
        <dbReference type="ARBA" id="ARBA00005269"/>
    </source>
</evidence>
<keyword evidence="5 8" id="KW-0489">Methyltransferase</keyword>
<dbReference type="Gene3D" id="3.40.50.150">
    <property type="entry name" value="Vaccinia Virus protein VP39"/>
    <property type="match status" value="1"/>
</dbReference>
<dbReference type="Pfam" id="PF03602">
    <property type="entry name" value="Cons_hypoth95"/>
    <property type="match status" value="1"/>
</dbReference>
<dbReference type="RefSeq" id="WP_106890231.1">
    <property type="nucleotide sequence ID" value="NZ_CP027860.1"/>
</dbReference>
<evidence type="ECO:0000256" key="8">
    <source>
        <dbReference type="PIRNR" id="PIRNR004553"/>
    </source>
</evidence>
<dbReference type="SUPFAM" id="SSF53335">
    <property type="entry name" value="S-adenosyl-L-methionine-dependent methyltransferases"/>
    <property type="match status" value="1"/>
</dbReference>
<dbReference type="GO" id="GO:0052913">
    <property type="term" value="F:16S rRNA (guanine(966)-N(2))-methyltransferase activity"/>
    <property type="evidence" value="ECO:0007669"/>
    <property type="project" value="UniProtKB-EC"/>
</dbReference>
<keyword evidence="10" id="KW-1185">Reference proteome</keyword>
<comment type="function">
    <text evidence="1 8">Specifically methylates the guanine in position 966 of 16S rRNA in the assembled 30S particle.</text>
</comment>
<protein>
    <recommendedName>
        <fullName evidence="4 8">Ribosomal RNA small subunit methyltransferase D</fullName>
        <ecNumber evidence="3 8">2.1.1.171</ecNumber>
    </recommendedName>
</protein>
<evidence type="ECO:0000256" key="1">
    <source>
        <dbReference type="ARBA" id="ARBA00002649"/>
    </source>
</evidence>
<evidence type="ECO:0000256" key="4">
    <source>
        <dbReference type="ARBA" id="ARBA00013682"/>
    </source>
</evidence>
<evidence type="ECO:0000256" key="7">
    <source>
        <dbReference type="ARBA" id="ARBA00048326"/>
    </source>
</evidence>
<dbReference type="OrthoDB" id="9803017at2"/>
<dbReference type="PANTHER" id="PTHR43542:SF1">
    <property type="entry name" value="METHYLTRANSFERASE"/>
    <property type="match status" value="1"/>
</dbReference>
<dbReference type="InterPro" id="IPR004398">
    <property type="entry name" value="RNA_MeTrfase_RsmD"/>
</dbReference>
<dbReference type="PIRSF" id="PIRSF004553">
    <property type="entry name" value="CHP00095"/>
    <property type="match status" value="1"/>
</dbReference>
<dbReference type="PROSITE" id="PS00092">
    <property type="entry name" value="N6_MTASE"/>
    <property type="match status" value="1"/>
</dbReference>
<dbReference type="InterPro" id="IPR002052">
    <property type="entry name" value="DNA_methylase_N6_adenine_CS"/>
</dbReference>
<sequence>MNTKRSSHQVRIIAGHLRGSKLHVLDRPGLRPTADRARETLFNWLQPMLPGARVLDVYAGTGALGIEALSRGAAHLTLVETDPATAQVLRDNLQRLHVTATVESAPAPAVLNRLPGPFDLVFVDPPFAAGLWSQTLAALEASGTLSGSAWIHVEAPVGTEYVTPETWSKWREGRFGAVGITLYRRRLESPIS</sequence>